<evidence type="ECO:0000259" key="12">
    <source>
        <dbReference type="PROSITE" id="PS50304"/>
    </source>
</evidence>
<evidence type="ECO:0000256" key="4">
    <source>
        <dbReference type="ARBA" id="ARBA00022664"/>
    </source>
</evidence>
<evidence type="ECO:0000256" key="7">
    <source>
        <dbReference type="ARBA" id="ARBA00023242"/>
    </source>
</evidence>
<feature type="domain" description="Tudor" evidence="12">
    <location>
        <begin position="597"/>
        <end position="655"/>
    </location>
</feature>
<feature type="compositionally biased region" description="Basic and acidic residues" evidence="11">
    <location>
        <begin position="316"/>
        <end position="334"/>
    </location>
</feature>
<dbReference type="GO" id="GO:0016607">
    <property type="term" value="C:nuclear speck"/>
    <property type="evidence" value="ECO:0007669"/>
    <property type="project" value="UniProtKB-SubCell"/>
</dbReference>
<dbReference type="Gene3D" id="2.30.30.140">
    <property type="match status" value="1"/>
</dbReference>
<dbReference type="OMA" id="YHQRSRN"/>
<accession>A0A553NX13</accession>
<dbReference type="InterPro" id="IPR010304">
    <property type="entry name" value="SMN_Tudor"/>
</dbReference>
<keyword evidence="14" id="KW-1185">Reference proteome</keyword>
<feature type="compositionally biased region" description="Basic and acidic residues" evidence="11">
    <location>
        <begin position="246"/>
        <end position="255"/>
    </location>
</feature>
<dbReference type="SMART" id="SM00333">
    <property type="entry name" value="TUDOR"/>
    <property type="match status" value="1"/>
</dbReference>
<dbReference type="AlphaFoldDB" id="A0A553NX13"/>
<protein>
    <recommendedName>
        <fullName evidence="9">Survival of motor neuron-related-splicing factor 30</fullName>
    </recommendedName>
    <alternativeName>
        <fullName evidence="10">Survival motor neuron domain-containing protein 1</fullName>
    </alternativeName>
</protein>
<dbReference type="GO" id="GO:0003723">
    <property type="term" value="F:RNA binding"/>
    <property type="evidence" value="ECO:0007669"/>
    <property type="project" value="InterPro"/>
</dbReference>
<evidence type="ECO:0000313" key="13">
    <source>
        <dbReference type="EMBL" id="TRY69972.1"/>
    </source>
</evidence>
<evidence type="ECO:0000256" key="11">
    <source>
        <dbReference type="SAM" id="MobiDB-lite"/>
    </source>
</evidence>
<feature type="compositionally biased region" description="Basic residues" evidence="11">
    <location>
        <begin position="276"/>
        <end position="288"/>
    </location>
</feature>
<feature type="region of interest" description="Disordered" evidence="11">
    <location>
        <begin position="648"/>
        <end position="690"/>
    </location>
</feature>
<dbReference type="InterPro" id="IPR013894">
    <property type="entry name" value="RMI1_OB"/>
</dbReference>
<dbReference type="InterPro" id="IPR002999">
    <property type="entry name" value="Tudor"/>
</dbReference>
<dbReference type="PROSITE" id="PS50304">
    <property type="entry name" value="TUDOR"/>
    <property type="match status" value="1"/>
</dbReference>
<dbReference type="PANTHER" id="PTHR13681:SF24">
    <property type="entry name" value="TUDOR DOMAIN-CONTAINING PROTEIN 3"/>
    <property type="match status" value="1"/>
</dbReference>
<evidence type="ECO:0000256" key="2">
    <source>
        <dbReference type="ARBA" id="ARBA00004408"/>
    </source>
</evidence>
<comment type="subcellular location">
    <subcellularLocation>
        <location evidence="1">Nucleus speckle</location>
    </subcellularLocation>
    <subcellularLocation>
        <location evidence="2">Nucleus</location>
        <location evidence="2">Cajal body</location>
    </subcellularLocation>
</comment>
<feature type="compositionally biased region" description="Basic and acidic residues" evidence="11">
    <location>
        <begin position="364"/>
        <end position="380"/>
    </location>
</feature>
<dbReference type="GO" id="GO:0015030">
    <property type="term" value="C:Cajal body"/>
    <property type="evidence" value="ECO:0007669"/>
    <property type="project" value="UniProtKB-SubCell"/>
</dbReference>
<evidence type="ECO:0000256" key="3">
    <source>
        <dbReference type="ARBA" id="ARBA00005371"/>
    </source>
</evidence>
<organism evidence="13 14">
    <name type="scientific">Tigriopus californicus</name>
    <name type="common">Marine copepod</name>
    <dbReference type="NCBI Taxonomy" id="6832"/>
    <lineage>
        <taxon>Eukaryota</taxon>
        <taxon>Metazoa</taxon>
        <taxon>Ecdysozoa</taxon>
        <taxon>Arthropoda</taxon>
        <taxon>Crustacea</taxon>
        <taxon>Multicrustacea</taxon>
        <taxon>Hexanauplia</taxon>
        <taxon>Copepoda</taxon>
        <taxon>Harpacticoida</taxon>
        <taxon>Harpacticidae</taxon>
        <taxon>Tigriopus</taxon>
    </lineage>
</organism>
<keyword evidence="5" id="KW-0747">Spliceosome</keyword>
<keyword evidence="7" id="KW-0539">Nucleus</keyword>
<dbReference type="EMBL" id="VCGU01000009">
    <property type="protein sequence ID" value="TRY69972.1"/>
    <property type="molecule type" value="Genomic_DNA"/>
</dbReference>
<dbReference type="PANTHER" id="PTHR13681">
    <property type="entry name" value="SURVIVAL OF MOTOR NEURON-RELATED-SPLICING FACTOR 30-RELATED"/>
    <property type="match status" value="1"/>
</dbReference>
<dbReference type="SUPFAM" id="SSF63748">
    <property type="entry name" value="Tudor/PWWP/MBT"/>
    <property type="match status" value="1"/>
</dbReference>
<keyword evidence="4" id="KW-0507">mRNA processing</keyword>
<keyword evidence="6" id="KW-0508">mRNA splicing</keyword>
<evidence type="ECO:0000256" key="10">
    <source>
        <dbReference type="ARBA" id="ARBA00042567"/>
    </source>
</evidence>
<comment type="similarity">
    <text evidence="3">Belongs to the SMN family.</text>
</comment>
<dbReference type="GO" id="GO:0008380">
    <property type="term" value="P:RNA splicing"/>
    <property type="evidence" value="ECO:0007669"/>
    <property type="project" value="UniProtKB-KW"/>
</dbReference>
<evidence type="ECO:0000256" key="8">
    <source>
        <dbReference type="ARBA" id="ARBA00037618"/>
    </source>
</evidence>
<evidence type="ECO:0000256" key="1">
    <source>
        <dbReference type="ARBA" id="ARBA00004324"/>
    </source>
</evidence>
<dbReference type="GO" id="GO:0006397">
    <property type="term" value="P:mRNA processing"/>
    <property type="evidence" value="ECO:0007669"/>
    <property type="project" value="UniProtKB-KW"/>
</dbReference>
<evidence type="ECO:0000256" key="9">
    <source>
        <dbReference type="ARBA" id="ARBA00041083"/>
    </source>
</evidence>
<dbReference type="Pfam" id="PF08585">
    <property type="entry name" value="RMI1_N_C"/>
    <property type="match status" value="1"/>
</dbReference>
<dbReference type="InterPro" id="IPR042470">
    <property type="entry name" value="RMI1_N_C_sf"/>
</dbReference>
<name>A0A553NX13_TIGCA</name>
<dbReference type="GO" id="GO:0005681">
    <property type="term" value="C:spliceosomal complex"/>
    <property type="evidence" value="ECO:0007669"/>
    <property type="project" value="UniProtKB-KW"/>
</dbReference>
<dbReference type="Pfam" id="PF06003">
    <property type="entry name" value="SMN_Tudor"/>
    <property type="match status" value="1"/>
</dbReference>
<proteinExistence type="inferred from homology"/>
<evidence type="ECO:0000256" key="5">
    <source>
        <dbReference type="ARBA" id="ARBA00022728"/>
    </source>
</evidence>
<comment type="caution">
    <text evidence="13">The sequence shown here is derived from an EMBL/GenBank/DDBJ whole genome shotgun (WGS) entry which is preliminary data.</text>
</comment>
<feature type="region of interest" description="Disordered" evidence="11">
    <location>
        <begin position="231"/>
        <end position="596"/>
    </location>
</feature>
<dbReference type="STRING" id="6832.A0A553NX13"/>
<dbReference type="GO" id="GO:0005737">
    <property type="term" value="C:cytoplasm"/>
    <property type="evidence" value="ECO:0007669"/>
    <property type="project" value="InterPro"/>
</dbReference>
<dbReference type="Gene3D" id="2.40.50.770">
    <property type="entry name" value="RecQ-mediated genome instability protein Rmi1, C-terminal domain"/>
    <property type="match status" value="1"/>
</dbReference>
<reference evidence="13 14" key="1">
    <citation type="journal article" date="2018" name="Nat. Ecol. Evol.">
        <title>Genomic signatures of mitonuclear coevolution across populations of Tigriopus californicus.</title>
        <authorList>
            <person name="Barreto F.S."/>
            <person name="Watson E.T."/>
            <person name="Lima T.G."/>
            <person name="Willett C.S."/>
            <person name="Edmands S."/>
            <person name="Li W."/>
            <person name="Burton R.S."/>
        </authorList>
    </citation>
    <scope>NUCLEOTIDE SEQUENCE [LARGE SCALE GENOMIC DNA]</scope>
    <source>
        <strain evidence="13 14">San Diego</strain>
    </source>
</reference>
<feature type="compositionally biased region" description="Basic and acidic residues" evidence="11">
    <location>
        <begin position="389"/>
        <end position="410"/>
    </location>
</feature>
<comment type="function">
    <text evidence="8">Involved in spliceosome assembly.</text>
</comment>
<dbReference type="Proteomes" id="UP000318571">
    <property type="component" value="Chromosome 9"/>
</dbReference>
<sequence length="690" mass="75293">MKALLERGWRVSASSQEDVPHSAKESLAWALHTDMKEFGEAFVVDWLAKAQEDSQSRQWVSVPPEGLVLQVSRVRNVAAPKIKEDAASVPKLHKISLTDGHGLCHAIEKRRIESISSKIPPGTKVRLQPGQRIQCKSGFLLLEPGHVDVLGGKVEALLEKWAISQELAHFTRAKPAGVGGPPPWVAFGKRIGGEGSADAGFKALPKGETDKDGVVKESVEFESQRKDAIEEAARQGGKKVFGGGTKEVKDGDRRQHNNRYANKAPEGEEESSGTRSRGRGGRGGRGRRGGNYDDEDDESGFASSRPSTGVSLFSFLEKELPESAKGQADREPKPNRQGGHTQGGPNRTNYRDQPNREFQGGNSSRRDRGGGHSGRDDGFHGEVNQRNGNHRDGNPREGHFRDGTQRDGNQRGRNKRGRGRDSRESQAPSRQLEVAPRHERQGRGGGNRSTYDRDPPSFHPSLYSNNEPHGNPNERAKRGGKRGRGGSRQPQDDRDFGEWENSTYTNAKSHPPPPHHGRDRAPPTYAMNDLTEMMHGATMNHPQPPPPLIPPLNHHVDPKTSSFGAPPMVAHGEATRGQRVGGRGQSHSTPRPTGGRAWKEGDLCLAKYWEDGQFYMSQVTAVGQNTVVVLFPEYGNHEEVLLQDLKSLPGSSHHRSGRGGGGFSGRGRYPSQAHPTIAATPGLPPAFPST</sequence>
<evidence type="ECO:0000313" key="14">
    <source>
        <dbReference type="Proteomes" id="UP000318571"/>
    </source>
</evidence>
<feature type="compositionally biased region" description="Polar residues" evidence="11">
    <location>
        <begin position="301"/>
        <end position="311"/>
    </location>
</feature>
<dbReference type="OrthoDB" id="434939at2759"/>
<gene>
    <name evidence="13" type="ORF">TCAL_02336</name>
</gene>
<evidence type="ECO:0000256" key="6">
    <source>
        <dbReference type="ARBA" id="ARBA00023187"/>
    </source>
</evidence>